<comment type="caution">
    <text evidence="1">The sequence shown here is derived from an EMBL/GenBank/DDBJ whole genome shotgun (WGS) entry which is preliminary data.</text>
</comment>
<reference evidence="1" key="1">
    <citation type="submission" date="2022-06" db="EMBL/GenBank/DDBJ databases">
        <title>Dynamics of rice microbiomes reveals core vertical transmitted seed endophytes.</title>
        <authorList>
            <person name="Liao K."/>
            <person name="Zhang X."/>
        </authorList>
    </citation>
    <scope>NUCLEOTIDE SEQUENCE</scope>
    <source>
        <strain evidence="1">JT1-17</strain>
    </source>
</reference>
<sequence length="255" mass="28671">MKTPDVKSALRARFCSPEWAIFFEVADGTGMNQRRWADAVAMNMYPSRGMEIHGFEIKVSRNDWLRELKNPEKSSTVQQFCDRWWIVAPKELIKPGELPPTWGHYDITPAGIIRQMVAAPKLESVPVNKSFMAAMLRRAGGVDEAVMAAAVSREREQLETQFNDRLQREVDYRATKANLAIEKLAEFERETGLSIDGYGEVKEVADAVRFIRHTGALATWRGLEGLASEAERFSAKVREFTSANTPPNENHGGGL</sequence>
<evidence type="ECO:0000313" key="2">
    <source>
        <dbReference type="Proteomes" id="UP001208888"/>
    </source>
</evidence>
<dbReference type="AlphaFoldDB" id="A0AAJ1CXB6"/>
<gene>
    <name evidence="1" type="ORF">NB703_001490</name>
</gene>
<organism evidence="1 2">
    <name type="scientific">Pantoea ananas</name>
    <name type="common">Erwinia uredovora</name>
    <dbReference type="NCBI Taxonomy" id="553"/>
    <lineage>
        <taxon>Bacteria</taxon>
        <taxon>Pseudomonadati</taxon>
        <taxon>Pseudomonadota</taxon>
        <taxon>Gammaproteobacteria</taxon>
        <taxon>Enterobacterales</taxon>
        <taxon>Erwiniaceae</taxon>
        <taxon>Pantoea</taxon>
    </lineage>
</organism>
<accession>A0AAJ1CXB6</accession>
<name>A0AAJ1CXB6_PANAN</name>
<dbReference type="Proteomes" id="UP001208888">
    <property type="component" value="Unassembled WGS sequence"/>
</dbReference>
<evidence type="ECO:0000313" key="1">
    <source>
        <dbReference type="EMBL" id="MCW0343397.1"/>
    </source>
</evidence>
<protein>
    <submittedName>
        <fullName evidence="1">Uncharacterized protein</fullName>
    </submittedName>
</protein>
<dbReference type="RefSeq" id="WP_264271949.1">
    <property type="nucleotide sequence ID" value="NZ_JANFVX010000004.1"/>
</dbReference>
<proteinExistence type="predicted"/>
<dbReference type="EMBL" id="JANFVX010000004">
    <property type="protein sequence ID" value="MCW0343397.1"/>
    <property type="molecule type" value="Genomic_DNA"/>
</dbReference>